<dbReference type="Gene3D" id="3.90.550.10">
    <property type="entry name" value="Spore Coat Polysaccharide Biosynthesis Protein SpsA, Chain A"/>
    <property type="match status" value="1"/>
</dbReference>
<dbReference type="InterPro" id="IPR001173">
    <property type="entry name" value="Glyco_trans_2-like"/>
</dbReference>
<dbReference type="GO" id="GO:0005886">
    <property type="term" value="C:plasma membrane"/>
    <property type="evidence" value="ECO:0007669"/>
    <property type="project" value="UniProtKB-SubCell"/>
</dbReference>
<dbReference type="PANTHER" id="PTHR43646:SF2">
    <property type="entry name" value="GLYCOSYLTRANSFERASE 2-LIKE DOMAIN-CONTAINING PROTEIN"/>
    <property type="match status" value="1"/>
</dbReference>
<keyword evidence="2" id="KW-1003">Cell membrane</keyword>
<evidence type="ECO:0000259" key="6">
    <source>
        <dbReference type="Pfam" id="PF00535"/>
    </source>
</evidence>
<comment type="subcellular location">
    <subcellularLocation>
        <location evidence="1">Cell membrane</location>
    </subcellularLocation>
</comment>
<name>A0A2T4YXJ7_9HYPH</name>
<evidence type="ECO:0000256" key="4">
    <source>
        <dbReference type="ARBA" id="ARBA00022679"/>
    </source>
</evidence>
<proteinExistence type="predicted"/>
<evidence type="ECO:0000256" key="3">
    <source>
        <dbReference type="ARBA" id="ARBA00022676"/>
    </source>
</evidence>
<dbReference type="SUPFAM" id="SSF53448">
    <property type="entry name" value="Nucleotide-diphospho-sugar transferases"/>
    <property type="match status" value="1"/>
</dbReference>
<dbReference type="PANTHER" id="PTHR43646">
    <property type="entry name" value="GLYCOSYLTRANSFERASE"/>
    <property type="match status" value="1"/>
</dbReference>
<dbReference type="Proteomes" id="UP000241808">
    <property type="component" value="Unassembled WGS sequence"/>
</dbReference>
<gene>
    <name evidence="7" type="ORF">C8P69_11110</name>
</gene>
<evidence type="ECO:0000256" key="2">
    <source>
        <dbReference type="ARBA" id="ARBA00022475"/>
    </source>
</evidence>
<organism evidence="7 8">
    <name type="scientific">Phreatobacter oligotrophus</name>
    <dbReference type="NCBI Taxonomy" id="1122261"/>
    <lineage>
        <taxon>Bacteria</taxon>
        <taxon>Pseudomonadati</taxon>
        <taxon>Pseudomonadota</taxon>
        <taxon>Alphaproteobacteria</taxon>
        <taxon>Hyphomicrobiales</taxon>
        <taxon>Phreatobacteraceae</taxon>
        <taxon>Phreatobacter</taxon>
    </lineage>
</organism>
<dbReference type="Pfam" id="PF00535">
    <property type="entry name" value="Glycos_transf_2"/>
    <property type="match status" value="1"/>
</dbReference>
<keyword evidence="5" id="KW-0472">Membrane</keyword>
<reference evidence="7 8" key="1">
    <citation type="submission" date="2018-04" db="EMBL/GenBank/DDBJ databases">
        <title>Genomic Encyclopedia of Archaeal and Bacterial Type Strains, Phase II (KMG-II): from individual species to whole genera.</title>
        <authorList>
            <person name="Goeker M."/>
        </authorList>
    </citation>
    <scope>NUCLEOTIDE SEQUENCE [LARGE SCALE GENOMIC DNA]</scope>
    <source>
        <strain evidence="7 8">DSM 25521</strain>
    </source>
</reference>
<comment type="caution">
    <text evidence="7">The sequence shown here is derived from an EMBL/GenBank/DDBJ whole genome shotgun (WGS) entry which is preliminary data.</text>
</comment>
<dbReference type="GO" id="GO:0016757">
    <property type="term" value="F:glycosyltransferase activity"/>
    <property type="evidence" value="ECO:0007669"/>
    <property type="project" value="UniProtKB-KW"/>
</dbReference>
<evidence type="ECO:0000256" key="1">
    <source>
        <dbReference type="ARBA" id="ARBA00004236"/>
    </source>
</evidence>
<keyword evidence="3" id="KW-0328">Glycosyltransferase</keyword>
<evidence type="ECO:0000256" key="5">
    <source>
        <dbReference type="ARBA" id="ARBA00023136"/>
    </source>
</evidence>
<sequence length="212" mass="22257">MNAARNGNTALQQECSPPVITVIIPTLDDERRLLPTLASLVSGAADGLVIEAIVADGGSRDDTETVADVAGCRFVAGEADAGRRLAAAAAGAKAPWLLFLPPGVVLDEGWIRDVRAFLDQVTRRGETDRRAAVFSLGTDDYGMGATLRQARARLALWLGLGTDPDQGLLISAGHYRALGGHAAGAGTASRLTRRLGATRIVTLRSRATSIRF</sequence>
<dbReference type="AlphaFoldDB" id="A0A2T4YXJ7"/>
<keyword evidence="4 7" id="KW-0808">Transferase</keyword>
<dbReference type="InterPro" id="IPR029044">
    <property type="entry name" value="Nucleotide-diphossugar_trans"/>
</dbReference>
<feature type="domain" description="Glycosyltransferase 2-like" evidence="6">
    <location>
        <begin position="21"/>
        <end position="121"/>
    </location>
</feature>
<dbReference type="EMBL" id="PZZL01000011">
    <property type="protein sequence ID" value="PTM51082.1"/>
    <property type="molecule type" value="Genomic_DNA"/>
</dbReference>
<keyword evidence="8" id="KW-1185">Reference proteome</keyword>
<protein>
    <submittedName>
        <fullName evidence="7">Glycosyl transferase family 2</fullName>
    </submittedName>
</protein>
<evidence type="ECO:0000313" key="8">
    <source>
        <dbReference type="Proteomes" id="UP000241808"/>
    </source>
</evidence>
<accession>A0A2T4YXJ7</accession>
<evidence type="ECO:0000313" key="7">
    <source>
        <dbReference type="EMBL" id="PTM51082.1"/>
    </source>
</evidence>